<accession>B8LML0</accession>
<dbReference type="AlphaFoldDB" id="B8LML0"/>
<dbReference type="InterPro" id="IPR016140">
    <property type="entry name" value="Bifunc_inhib/LTP/seed_store"/>
</dbReference>
<dbReference type="EMBL" id="EF677035">
    <property type="protein sequence ID" value="ABR16890.1"/>
    <property type="molecule type" value="mRNA"/>
</dbReference>
<evidence type="ECO:0000256" key="1">
    <source>
        <dbReference type="SAM" id="SignalP"/>
    </source>
</evidence>
<protein>
    <recommendedName>
        <fullName evidence="2">Bifunctional inhibitor/plant lipid transfer protein/seed storage helical domain-containing protein</fullName>
    </recommendedName>
</protein>
<reference evidence="3" key="1">
    <citation type="submission" date="2007-06" db="EMBL/GenBank/DDBJ databases">
        <title>Full length cDNA sequences from Sitka Spruce (Picea sitchensis).</title>
        <authorList>
            <person name="Ralph S.G."/>
            <person name="Chun H.E."/>
            <person name="Liao N."/>
            <person name="Ali J."/>
            <person name="Reid K."/>
            <person name="Kolosova N."/>
            <person name="Cooper N."/>
            <person name="Cullis C."/>
            <person name="Jancsik S."/>
            <person name="Moore R."/>
            <person name="Mayo M."/>
            <person name="Wagner S."/>
            <person name="Holt R.A."/>
            <person name="Jones S.J.M."/>
            <person name="Marra M.A."/>
            <person name="Ritland C.E."/>
            <person name="Ritland K."/>
            <person name="Bohlmann J."/>
        </authorList>
    </citation>
    <scope>NUCLEOTIDE SEQUENCE</scope>
    <source>
        <tissue evidence="3">Green portion of the leader tissue</tissue>
    </source>
</reference>
<proteinExistence type="evidence at transcript level"/>
<dbReference type="PANTHER" id="PTHR33122:SF60">
    <property type="entry name" value="LIPID-TRANSFER PROTEIN DIR1-RELATED"/>
    <property type="match status" value="1"/>
</dbReference>
<organism evidence="3">
    <name type="scientific">Picea sitchensis</name>
    <name type="common">Sitka spruce</name>
    <name type="synonym">Pinus sitchensis</name>
    <dbReference type="NCBI Taxonomy" id="3332"/>
    <lineage>
        <taxon>Eukaryota</taxon>
        <taxon>Viridiplantae</taxon>
        <taxon>Streptophyta</taxon>
        <taxon>Embryophyta</taxon>
        <taxon>Tracheophyta</taxon>
        <taxon>Spermatophyta</taxon>
        <taxon>Pinopsida</taxon>
        <taxon>Pinidae</taxon>
        <taxon>Conifers I</taxon>
        <taxon>Pinales</taxon>
        <taxon>Pinaceae</taxon>
        <taxon>Picea</taxon>
    </lineage>
</organism>
<keyword evidence="1" id="KW-0732">Signal</keyword>
<name>B8LML0_PICSI</name>
<feature type="signal peptide" evidence="1">
    <location>
        <begin position="1"/>
        <end position="25"/>
    </location>
</feature>
<evidence type="ECO:0000259" key="2">
    <source>
        <dbReference type="SMART" id="SM00499"/>
    </source>
</evidence>
<feature type="domain" description="Bifunctional inhibitor/plant lipid transfer protein/seed storage helical" evidence="2">
    <location>
        <begin position="30"/>
        <end position="107"/>
    </location>
</feature>
<dbReference type="SMART" id="SM00499">
    <property type="entry name" value="AAI"/>
    <property type="match status" value="1"/>
</dbReference>
<dbReference type="GO" id="GO:0005504">
    <property type="term" value="F:fatty acid binding"/>
    <property type="evidence" value="ECO:0007669"/>
    <property type="project" value="InterPro"/>
</dbReference>
<feature type="chain" id="PRO_5002876961" description="Bifunctional inhibitor/plant lipid transfer protein/seed storage helical domain-containing protein" evidence="1">
    <location>
        <begin position="26"/>
        <end position="107"/>
    </location>
</feature>
<sequence>MKPMKIIAMAAAMLSLLARISVARGYIIICNVNKDDLMPCMPAVTHFSVRPPAQPVQACCSVLRTANLTCFCELENKYPWLLYMFGIDPDLAKALPGECKLNSFTRC</sequence>
<dbReference type="InterPro" id="IPR039265">
    <property type="entry name" value="DIR1-like"/>
</dbReference>
<evidence type="ECO:0000313" key="3">
    <source>
        <dbReference type="EMBL" id="ABR16890.1"/>
    </source>
</evidence>
<dbReference type="PANTHER" id="PTHR33122">
    <property type="entry name" value="LIPID BINDING PROTEIN-RELATED"/>
    <property type="match status" value="1"/>
</dbReference>
<dbReference type="GO" id="GO:0009627">
    <property type="term" value="P:systemic acquired resistance"/>
    <property type="evidence" value="ECO:0007669"/>
    <property type="project" value="InterPro"/>
</dbReference>
<dbReference type="Gene3D" id="1.10.110.10">
    <property type="entry name" value="Plant lipid-transfer and hydrophobic proteins"/>
    <property type="match status" value="1"/>
</dbReference>
<dbReference type="InterPro" id="IPR036312">
    <property type="entry name" value="Bifun_inhib/LTP/seed_sf"/>
</dbReference>
<dbReference type="SUPFAM" id="SSF47699">
    <property type="entry name" value="Bifunctional inhibitor/lipid-transfer protein/seed storage 2S albumin"/>
    <property type="match status" value="1"/>
</dbReference>
<dbReference type="Pfam" id="PF14368">
    <property type="entry name" value="LTP_2"/>
    <property type="match status" value="1"/>
</dbReference>